<dbReference type="SUPFAM" id="SSF53901">
    <property type="entry name" value="Thiolase-like"/>
    <property type="match status" value="2"/>
</dbReference>
<proteinExistence type="inferred from homology"/>
<feature type="domain" description="Thiolase C-terminal" evidence="7">
    <location>
        <begin position="263"/>
        <end position="383"/>
    </location>
</feature>
<organism evidence="8 9">
    <name type="scientific">Candidatus Daviesbacteria bacterium RIFCSPLOWO2_01_FULL_39_12</name>
    <dbReference type="NCBI Taxonomy" id="1797785"/>
    <lineage>
        <taxon>Bacteria</taxon>
        <taxon>Candidatus Daviesiibacteriota</taxon>
    </lineage>
</organism>
<name>A0A1F5KP11_9BACT</name>
<sequence>MKQFVYIVDAKRTPIGKFGGSLVNIPATKLATVTIKALLKANPSITRYVDEVILGNVLSAGLGQNPARIAAYESGIHKEVPSCTVNKLCGSSLRSIIMGMHSILLDRAQVVIVGGMENMSRAPYILPNYRFGVKMGNQVIQDAMIYDGLFCSLINEPMGVTAENIALKYHISREEQDKYAFESHQKALLALNNNSFAEQIVPVEKFATDEQPRRDTSLELLASLRPGFKKNGTVTAGNACSLNDGAAAVILSSAFFIRKHHLPPMAKIIEYAYVGVDPEFMGLGAYYAAKQCLAKSKLKTSDIDLWEINEAFAAQSIAVQKLLKIEGEIVNVNGGAIALGHPIGASGARILTTLIYELRKRSKRFGMASLCIGGGQGIAVLVENI</sequence>
<reference evidence="8 9" key="1">
    <citation type="journal article" date="2016" name="Nat. Commun.">
        <title>Thousands of microbial genomes shed light on interconnected biogeochemical processes in an aquifer system.</title>
        <authorList>
            <person name="Anantharaman K."/>
            <person name="Brown C.T."/>
            <person name="Hug L.A."/>
            <person name="Sharon I."/>
            <person name="Castelle C.J."/>
            <person name="Probst A.J."/>
            <person name="Thomas B.C."/>
            <person name="Singh A."/>
            <person name="Wilkins M.J."/>
            <person name="Karaoz U."/>
            <person name="Brodie E.L."/>
            <person name="Williams K.H."/>
            <person name="Hubbard S.S."/>
            <person name="Banfield J.F."/>
        </authorList>
    </citation>
    <scope>NUCLEOTIDE SEQUENCE [LARGE SCALE GENOMIC DNA]</scope>
</reference>
<evidence type="ECO:0000256" key="5">
    <source>
        <dbReference type="RuleBase" id="RU003557"/>
    </source>
</evidence>
<accession>A0A1F5KP11</accession>
<dbReference type="InterPro" id="IPR002155">
    <property type="entry name" value="Thiolase"/>
</dbReference>
<dbReference type="STRING" id="1797785.A3B45_00390"/>
<evidence type="ECO:0000313" key="9">
    <source>
        <dbReference type="Proteomes" id="UP000178565"/>
    </source>
</evidence>
<feature type="active site" description="Proton acceptor" evidence="4">
    <location>
        <position position="341"/>
    </location>
</feature>
<dbReference type="InterPro" id="IPR020615">
    <property type="entry name" value="Thiolase_acyl_enz_int_AS"/>
</dbReference>
<dbReference type="Pfam" id="PF02803">
    <property type="entry name" value="Thiolase_C"/>
    <property type="match status" value="1"/>
</dbReference>
<evidence type="ECO:0000259" key="6">
    <source>
        <dbReference type="Pfam" id="PF00108"/>
    </source>
</evidence>
<dbReference type="CDD" id="cd00751">
    <property type="entry name" value="thiolase"/>
    <property type="match status" value="1"/>
</dbReference>
<dbReference type="AlphaFoldDB" id="A0A1F5KP11"/>
<feature type="active site" description="Proton acceptor" evidence="4">
    <location>
        <position position="371"/>
    </location>
</feature>
<dbReference type="PANTHER" id="PTHR18919">
    <property type="entry name" value="ACETYL-COA C-ACYLTRANSFERASE"/>
    <property type="match status" value="1"/>
</dbReference>
<dbReference type="NCBIfam" id="TIGR01930">
    <property type="entry name" value="AcCoA-C-Actrans"/>
    <property type="match status" value="1"/>
</dbReference>
<dbReference type="InterPro" id="IPR020613">
    <property type="entry name" value="Thiolase_CS"/>
</dbReference>
<dbReference type="PANTHER" id="PTHR18919:SF107">
    <property type="entry name" value="ACETYL-COA ACETYLTRANSFERASE, CYTOSOLIC"/>
    <property type="match status" value="1"/>
</dbReference>
<dbReference type="GO" id="GO:0003988">
    <property type="term" value="F:acetyl-CoA C-acyltransferase activity"/>
    <property type="evidence" value="ECO:0007669"/>
    <property type="project" value="UniProtKB-ARBA"/>
</dbReference>
<gene>
    <name evidence="8" type="ORF">A3B45_00390</name>
</gene>
<dbReference type="InterPro" id="IPR016039">
    <property type="entry name" value="Thiolase-like"/>
</dbReference>
<dbReference type="EMBL" id="MFDM01000023">
    <property type="protein sequence ID" value="OGE42648.1"/>
    <property type="molecule type" value="Genomic_DNA"/>
</dbReference>
<dbReference type="PIRSF" id="PIRSF000429">
    <property type="entry name" value="Ac-CoA_Ac_transf"/>
    <property type="match status" value="1"/>
</dbReference>
<evidence type="ECO:0000259" key="7">
    <source>
        <dbReference type="Pfam" id="PF02803"/>
    </source>
</evidence>
<dbReference type="InterPro" id="IPR020616">
    <property type="entry name" value="Thiolase_N"/>
</dbReference>
<keyword evidence="3 5" id="KW-0012">Acyltransferase</keyword>
<comment type="caution">
    <text evidence="8">The sequence shown here is derived from an EMBL/GenBank/DDBJ whole genome shotgun (WGS) entry which is preliminary data.</text>
</comment>
<dbReference type="PROSITE" id="PS00098">
    <property type="entry name" value="THIOLASE_1"/>
    <property type="match status" value="1"/>
</dbReference>
<evidence type="ECO:0000256" key="2">
    <source>
        <dbReference type="ARBA" id="ARBA00022679"/>
    </source>
</evidence>
<dbReference type="PROSITE" id="PS00099">
    <property type="entry name" value="THIOLASE_3"/>
    <property type="match status" value="1"/>
</dbReference>
<dbReference type="InterPro" id="IPR020617">
    <property type="entry name" value="Thiolase_C"/>
</dbReference>
<feature type="domain" description="Thiolase N-terminal" evidence="6">
    <location>
        <begin position="5"/>
        <end position="253"/>
    </location>
</feature>
<evidence type="ECO:0000256" key="3">
    <source>
        <dbReference type="ARBA" id="ARBA00023315"/>
    </source>
</evidence>
<dbReference type="InterPro" id="IPR020610">
    <property type="entry name" value="Thiolase_AS"/>
</dbReference>
<evidence type="ECO:0000256" key="4">
    <source>
        <dbReference type="PIRSR" id="PIRSR000429-1"/>
    </source>
</evidence>
<protein>
    <submittedName>
        <fullName evidence="8">Acetyl-CoA acetyltransferase</fullName>
    </submittedName>
</protein>
<feature type="active site" description="Acyl-thioester intermediate" evidence="4">
    <location>
        <position position="89"/>
    </location>
</feature>
<dbReference type="Pfam" id="PF00108">
    <property type="entry name" value="Thiolase_N"/>
    <property type="match status" value="1"/>
</dbReference>
<keyword evidence="2 5" id="KW-0808">Transferase</keyword>
<evidence type="ECO:0000313" key="8">
    <source>
        <dbReference type="EMBL" id="OGE42648.1"/>
    </source>
</evidence>
<evidence type="ECO:0000256" key="1">
    <source>
        <dbReference type="ARBA" id="ARBA00010982"/>
    </source>
</evidence>
<dbReference type="FunFam" id="3.40.47.10:FF:000010">
    <property type="entry name" value="Acetyl-CoA acetyltransferase (Thiolase)"/>
    <property type="match status" value="1"/>
</dbReference>
<comment type="similarity">
    <text evidence="1 5">Belongs to the thiolase-like superfamily. Thiolase family.</text>
</comment>
<dbReference type="Proteomes" id="UP000178565">
    <property type="component" value="Unassembled WGS sequence"/>
</dbReference>
<dbReference type="PROSITE" id="PS00737">
    <property type="entry name" value="THIOLASE_2"/>
    <property type="match status" value="1"/>
</dbReference>
<dbReference type="Gene3D" id="3.40.47.10">
    <property type="match status" value="2"/>
</dbReference>